<organism evidence="1 2">
    <name type="scientific">Flavobacterium quisquiliarum</name>
    <dbReference type="NCBI Taxonomy" id="1834436"/>
    <lineage>
        <taxon>Bacteria</taxon>
        <taxon>Pseudomonadati</taxon>
        <taxon>Bacteroidota</taxon>
        <taxon>Flavobacteriia</taxon>
        <taxon>Flavobacteriales</taxon>
        <taxon>Flavobacteriaceae</taxon>
        <taxon>Flavobacterium</taxon>
    </lineage>
</organism>
<keyword evidence="2" id="KW-1185">Reference proteome</keyword>
<accession>A0ABV8W453</accession>
<dbReference type="Proteomes" id="UP001595719">
    <property type="component" value="Unassembled WGS sequence"/>
</dbReference>
<evidence type="ECO:0000313" key="2">
    <source>
        <dbReference type="Proteomes" id="UP001595719"/>
    </source>
</evidence>
<dbReference type="InterPro" id="IPR032593">
    <property type="entry name" value="DUF4907"/>
</dbReference>
<dbReference type="RefSeq" id="WP_179001574.1">
    <property type="nucleotide sequence ID" value="NZ_JBHSCO010000003.1"/>
</dbReference>
<gene>
    <name evidence="1" type="ORF">ACFOY0_10985</name>
</gene>
<dbReference type="EMBL" id="JBHSCO010000003">
    <property type="protein sequence ID" value="MFC4391517.1"/>
    <property type="molecule type" value="Genomic_DNA"/>
</dbReference>
<proteinExistence type="predicted"/>
<protein>
    <submittedName>
        <fullName evidence="1">DUF4907 domain-containing protein</fullName>
    </submittedName>
</protein>
<sequence>MMITNAKKHFWNSIQKCFLFFIFFLFFISCTKKEALTSASFQTNSGWGYTIAYKEKILIKQSVIPVISENKSFATESDAMKVADLVKQKLKQNLSPAVTKKDLILLKIKL</sequence>
<name>A0ABV8W453_9FLAO</name>
<comment type="caution">
    <text evidence="1">The sequence shown here is derived from an EMBL/GenBank/DDBJ whole genome shotgun (WGS) entry which is preliminary data.</text>
</comment>
<dbReference type="PROSITE" id="PS51257">
    <property type="entry name" value="PROKAR_LIPOPROTEIN"/>
    <property type="match status" value="1"/>
</dbReference>
<reference evidence="2" key="1">
    <citation type="journal article" date="2019" name="Int. J. Syst. Evol. Microbiol.">
        <title>The Global Catalogue of Microorganisms (GCM) 10K type strain sequencing project: providing services to taxonomists for standard genome sequencing and annotation.</title>
        <authorList>
            <consortium name="The Broad Institute Genomics Platform"/>
            <consortium name="The Broad Institute Genome Sequencing Center for Infectious Disease"/>
            <person name="Wu L."/>
            <person name="Ma J."/>
        </authorList>
    </citation>
    <scope>NUCLEOTIDE SEQUENCE [LARGE SCALE GENOMIC DNA]</scope>
    <source>
        <strain evidence="2">CGMCC 1.15345</strain>
    </source>
</reference>
<evidence type="ECO:0000313" key="1">
    <source>
        <dbReference type="EMBL" id="MFC4391517.1"/>
    </source>
</evidence>
<dbReference type="Pfam" id="PF16250">
    <property type="entry name" value="DUF4907"/>
    <property type="match status" value="1"/>
</dbReference>